<dbReference type="InterPro" id="IPR010998">
    <property type="entry name" value="Integrase_recombinase_N"/>
</dbReference>
<dbReference type="PANTHER" id="PTHR30349">
    <property type="entry name" value="PHAGE INTEGRASE-RELATED"/>
    <property type="match status" value="1"/>
</dbReference>
<dbReference type="AlphaFoldDB" id="A0A937FJZ0"/>
<evidence type="ECO:0000256" key="1">
    <source>
        <dbReference type="ARBA" id="ARBA00003283"/>
    </source>
</evidence>
<dbReference type="CDD" id="cd01189">
    <property type="entry name" value="INT_ICEBs1_C_like"/>
    <property type="match status" value="1"/>
</dbReference>
<evidence type="ECO:0000256" key="3">
    <source>
        <dbReference type="ARBA" id="ARBA00022908"/>
    </source>
</evidence>
<dbReference type="GO" id="GO:0006310">
    <property type="term" value="P:DNA recombination"/>
    <property type="evidence" value="ECO:0007669"/>
    <property type="project" value="UniProtKB-KW"/>
</dbReference>
<sequence>MQGSVRKKGSKWYYSFEVSEVDGKRKRIERSGGNTKKEALEALNDAMYKYNNGYVEPKKLTFDEYITDWLENFIKENRKINTYERYKELYKNNIKPHLGNILLKDLKAIHIENALQSEKKKKLKNDKNLSNSTLQAIYGVINSSLNRAVRLQVINDNMCKFVERPKRDKFTANTLTIEEFNLLLNKLDKDSYGDYMFHLALLTVLELGLRRGELAGLEWDDIDFENNVIKIKNNLIYTNNNVLLGTPKTEESKRSIYISNDLLERLKKHKIVQSTNKLKYGNLYEENMFNDEKKNFIFTWESGKYVHPNYFTLKFSRLIKDLNINKKVRFHDIRHTNATLLLQQGIDFKVIQSRLGHSDISTTLNIYSHVSTDMQKSATEKLSSLITYY</sequence>
<gene>
    <name evidence="9" type="ORF">JK634_14500</name>
</gene>
<dbReference type="PROSITE" id="PS51898">
    <property type="entry name" value="TYR_RECOMBINASE"/>
    <property type="match status" value="1"/>
</dbReference>
<dbReference type="RefSeq" id="WP_202768395.1">
    <property type="nucleotide sequence ID" value="NZ_JAESWA010000023.1"/>
</dbReference>
<evidence type="ECO:0000313" key="9">
    <source>
        <dbReference type="EMBL" id="MBL4933021.1"/>
    </source>
</evidence>
<comment type="caution">
    <text evidence="9">The sequence shown here is derived from an EMBL/GenBank/DDBJ whole genome shotgun (WGS) entry which is preliminary data.</text>
</comment>
<dbReference type="Pfam" id="PF00589">
    <property type="entry name" value="Phage_integrase"/>
    <property type="match status" value="1"/>
</dbReference>
<dbReference type="InterPro" id="IPR028259">
    <property type="entry name" value="AP2-like_int_N"/>
</dbReference>
<reference evidence="9" key="1">
    <citation type="submission" date="2021-01" db="EMBL/GenBank/DDBJ databases">
        <title>Genome public.</title>
        <authorList>
            <person name="Liu C."/>
            <person name="Sun Q."/>
        </authorList>
    </citation>
    <scope>NUCLEOTIDE SEQUENCE</scope>
    <source>
        <strain evidence="9">YIM B02565</strain>
    </source>
</reference>
<dbReference type="InterPro" id="IPR002104">
    <property type="entry name" value="Integrase_catalytic"/>
</dbReference>
<protein>
    <submittedName>
        <fullName evidence="9">Site-specific integrase</fullName>
    </submittedName>
</protein>
<keyword evidence="10" id="KW-1185">Reference proteome</keyword>
<evidence type="ECO:0000256" key="5">
    <source>
        <dbReference type="ARBA" id="ARBA00023172"/>
    </source>
</evidence>
<accession>A0A937FJZ0</accession>
<dbReference type="InterPro" id="IPR050090">
    <property type="entry name" value="Tyrosine_recombinase_XerCD"/>
</dbReference>
<evidence type="ECO:0000259" key="8">
    <source>
        <dbReference type="PROSITE" id="PS51900"/>
    </source>
</evidence>
<evidence type="ECO:0000256" key="6">
    <source>
        <dbReference type="PROSITE-ProRule" id="PRU01248"/>
    </source>
</evidence>
<proteinExistence type="inferred from homology"/>
<keyword evidence="5" id="KW-0233">DNA recombination</keyword>
<dbReference type="Gene3D" id="1.10.150.130">
    <property type="match status" value="1"/>
</dbReference>
<dbReference type="InterPro" id="IPR013762">
    <property type="entry name" value="Integrase-like_cat_sf"/>
</dbReference>
<feature type="domain" description="Core-binding (CB)" evidence="8">
    <location>
        <begin position="60"/>
        <end position="149"/>
    </location>
</feature>
<organism evidence="9 10">
    <name type="scientific">Clostridium paridis</name>
    <dbReference type="NCBI Taxonomy" id="2803863"/>
    <lineage>
        <taxon>Bacteria</taxon>
        <taxon>Bacillati</taxon>
        <taxon>Bacillota</taxon>
        <taxon>Clostridia</taxon>
        <taxon>Eubacteriales</taxon>
        <taxon>Clostridiaceae</taxon>
        <taxon>Clostridium</taxon>
    </lineage>
</organism>
<dbReference type="PANTHER" id="PTHR30349:SF64">
    <property type="entry name" value="PROPHAGE INTEGRASE INTD-RELATED"/>
    <property type="match status" value="1"/>
</dbReference>
<dbReference type="InterPro" id="IPR004107">
    <property type="entry name" value="Integrase_SAM-like_N"/>
</dbReference>
<dbReference type="GO" id="GO:0003677">
    <property type="term" value="F:DNA binding"/>
    <property type="evidence" value="ECO:0007669"/>
    <property type="project" value="UniProtKB-UniRule"/>
</dbReference>
<comment type="function">
    <text evidence="1">Site-specific tyrosine recombinase, which acts by catalyzing the cutting and rejoining of the recombining DNA molecules.</text>
</comment>
<dbReference type="InterPro" id="IPR044068">
    <property type="entry name" value="CB"/>
</dbReference>
<dbReference type="GO" id="GO:0015074">
    <property type="term" value="P:DNA integration"/>
    <property type="evidence" value="ECO:0007669"/>
    <property type="project" value="UniProtKB-KW"/>
</dbReference>
<dbReference type="InterPro" id="IPR011010">
    <property type="entry name" value="DNA_brk_join_enz"/>
</dbReference>
<dbReference type="Pfam" id="PF14659">
    <property type="entry name" value="Phage_int_SAM_3"/>
    <property type="match status" value="1"/>
</dbReference>
<dbReference type="SUPFAM" id="SSF56349">
    <property type="entry name" value="DNA breaking-rejoining enzymes"/>
    <property type="match status" value="1"/>
</dbReference>
<evidence type="ECO:0000256" key="2">
    <source>
        <dbReference type="ARBA" id="ARBA00008857"/>
    </source>
</evidence>
<evidence type="ECO:0000259" key="7">
    <source>
        <dbReference type="PROSITE" id="PS51898"/>
    </source>
</evidence>
<dbReference type="Pfam" id="PF14657">
    <property type="entry name" value="Arm-DNA-bind_4"/>
    <property type="match status" value="1"/>
</dbReference>
<keyword evidence="4 6" id="KW-0238">DNA-binding</keyword>
<dbReference type="Proteomes" id="UP000623681">
    <property type="component" value="Unassembled WGS sequence"/>
</dbReference>
<dbReference type="Gene3D" id="1.10.443.10">
    <property type="entry name" value="Intergrase catalytic core"/>
    <property type="match status" value="1"/>
</dbReference>
<keyword evidence="3" id="KW-0229">DNA integration</keyword>
<evidence type="ECO:0000313" key="10">
    <source>
        <dbReference type="Proteomes" id="UP000623681"/>
    </source>
</evidence>
<name>A0A937FJZ0_9CLOT</name>
<dbReference type="EMBL" id="JAESWA010000023">
    <property type="protein sequence ID" value="MBL4933021.1"/>
    <property type="molecule type" value="Genomic_DNA"/>
</dbReference>
<evidence type="ECO:0000256" key="4">
    <source>
        <dbReference type="ARBA" id="ARBA00023125"/>
    </source>
</evidence>
<dbReference type="PROSITE" id="PS51900">
    <property type="entry name" value="CB"/>
    <property type="match status" value="1"/>
</dbReference>
<feature type="domain" description="Tyr recombinase" evidence="7">
    <location>
        <begin position="170"/>
        <end position="380"/>
    </location>
</feature>
<comment type="similarity">
    <text evidence="2">Belongs to the 'phage' integrase family.</text>
</comment>